<evidence type="ECO:0000256" key="1">
    <source>
        <dbReference type="SAM" id="MobiDB-lite"/>
    </source>
</evidence>
<dbReference type="Proteomes" id="UP000190285">
    <property type="component" value="Unassembled WGS sequence"/>
</dbReference>
<reference evidence="2 3" key="1">
    <citation type="submission" date="2017-02" db="EMBL/GenBank/DDBJ databases">
        <authorList>
            <person name="Peterson S.W."/>
        </authorList>
    </citation>
    <scope>NUCLEOTIDE SEQUENCE [LARGE SCALE GENOMIC DNA]</scope>
    <source>
        <strain evidence="2 3">M1</strain>
    </source>
</reference>
<dbReference type="EMBL" id="FUZT01000026">
    <property type="protein sequence ID" value="SKC91832.1"/>
    <property type="molecule type" value="Genomic_DNA"/>
</dbReference>
<gene>
    <name evidence="2" type="ORF">SAMN02194393_05390</name>
</gene>
<dbReference type="SUPFAM" id="SSF47148">
    <property type="entry name" value="Diol dehydratase, gamma subunit"/>
    <property type="match status" value="1"/>
</dbReference>
<dbReference type="NCBIfam" id="NF011972">
    <property type="entry name" value="PRK15443.1-3"/>
    <property type="match status" value="1"/>
</dbReference>
<protein>
    <submittedName>
        <fullName evidence="2">Propanediol dehydratase small subunit</fullName>
    </submittedName>
</protein>
<dbReference type="InterPro" id="IPR003207">
    <property type="entry name" value="Ppandiol/glycerol_DeHydtase_su"/>
</dbReference>
<organism evidence="2 3">
    <name type="scientific">Maledivibacter halophilus</name>
    <dbReference type="NCBI Taxonomy" id="36842"/>
    <lineage>
        <taxon>Bacteria</taxon>
        <taxon>Bacillati</taxon>
        <taxon>Bacillota</taxon>
        <taxon>Clostridia</taxon>
        <taxon>Peptostreptococcales</taxon>
        <taxon>Caminicellaceae</taxon>
        <taxon>Maledivibacter</taxon>
    </lineage>
</organism>
<accession>A0A1T5MUF4</accession>
<dbReference type="Pfam" id="PF02287">
    <property type="entry name" value="Dehydratase_SU"/>
    <property type="match status" value="1"/>
</dbReference>
<dbReference type="STRING" id="36842.SAMN02194393_05390"/>
<sequence>MNNEKMIEEIVKEVMMSMGGAIDEKVEMKSSSKGSNTDIDSKRDYPLATKRPELVRTPTDKKLDDITLDGVLEGKINANDVRISPDTLEIQAQVAEGVGRDAFAKNLRRAAELIAVPDDRILEIYNALRPNRSTKSELLEIADELKNEYGAVINGNFVKEAAHVYEQRGMLRKE</sequence>
<dbReference type="InterPro" id="IPR036091">
    <property type="entry name" value="Prodiol/glycerol_DeHase__sf_su"/>
</dbReference>
<evidence type="ECO:0000313" key="2">
    <source>
        <dbReference type="EMBL" id="SKC91832.1"/>
    </source>
</evidence>
<proteinExistence type="predicted"/>
<dbReference type="Gene3D" id="1.10.1510.20">
    <property type="entry name" value="Propanediol/glycerol dehydratase, small subunit"/>
    <property type="match status" value="1"/>
</dbReference>
<keyword evidence="3" id="KW-1185">Reference proteome</keyword>
<dbReference type="RefSeq" id="WP_079495955.1">
    <property type="nucleotide sequence ID" value="NZ_FUZT01000026.1"/>
</dbReference>
<name>A0A1T5MUF4_9FIRM</name>
<dbReference type="AlphaFoldDB" id="A0A1T5MUF4"/>
<feature type="region of interest" description="Disordered" evidence="1">
    <location>
        <begin position="27"/>
        <end position="46"/>
    </location>
</feature>
<evidence type="ECO:0000313" key="3">
    <source>
        <dbReference type="Proteomes" id="UP000190285"/>
    </source>
</evidence>
<dbReference type="PIRSF" id="PIRSF018505">
    <property type="entry name" value="Prpndl_dhdrts_sm"/>
    <property type="match status" value="1"/>
</dbReference>
<dbReference type="OrthoDB" id="3732589at2"/>